<dbReference type="GO" id="GO:0030198">
    <property type="term" value="P:extracellular matrix organization"/>
    <property type="evidence" value="ECO:0007669"/>
    <property type="project" value="TreeGrafter"/>
</dbReference>
<dbReference type="GO" id="GO:0005576">
    <property type="term" value="C:extracellular region"/>
    <property type="evidence" value="ECO:0007669"/>
    <property type="project" value="UniProtKB-SubCell"/>
</dbReference>
<accession>A0A8B8GRB1</accession>
<evidence type="ECO:0000256" key="11">
    <source>
        <dbReference type="SAM" id="SignalP"/>
    </source>
</evidence>
<keyword evidence="9" id="KW-0325">Glycoprotein</keyword>
<dbReference type="InterPro" id="IPR001590">
    <property type="entry name" value="Peptidase_M12B"/>
</dbReference>
<evidence type="ECO:0000256" key="7">
    <source>
        <dbReference type="ARBA" id="ARBA00023049"/>
    </source>
</evidence>
<name>A0A8B8GRB1_9HEMI</name>
<keyword evidence="7" id="KW-0482">Metalloprotease</keyword>
<keyword evidence="4 10" id="KW-0479">Metal-binding</keyword>
<reference evidence="14" key="1">
    <citation type="submission" date="2025-08" db="UniProtKB">
        <authorList>
            <consortium name="RefSeq"/>
        </authorList>
    </citation>
    <scope>IDENTIFICATION</scope>
    <source>
        <tissue evidence="14">Whole body</tissue>
    </source>
</reference>
<evidence type="ECO:0000256" key="5">
    <source>
        <dbReference type="ARBA" id="ARBA00022801"/>
    </source>
</evidence>
<keyword evidence="3" id="KW-0645">Protease</keyword>
<dbReference type="InterPro" id="IPR024079">
    <property type="entry name" value="MetalloPept_cat_dom_sf"/>
</dbReference>
<sequence>MQLLFVLFLLPWMLQPSKSVKINETNLIEYLTPSEWRQLVGPDASQRFGVTYLNQNMPRIGLVNFTSNRFGRKFQLDLRKNIDLFDDKFVILKRTNDGKSEIIDNEWNDAGCYYHSFSPHVAALDVCHGLRGILKSDEDEYYAISPLPERFHGLDETPHVIVRLENAVKLKHSLEKFIIVNEHDGLPKTRTKRAVWPPAVLNLEIAIFVDQDLYRLMAINFESNTEKEIIRFVLAMVNAVDLLYHDPSLGRQINFILKRLEILHSDPDGLFRSNDIDRFLSSFCKWQQTENPPQDSDPLHWDHAIILTGLDLYVTGKNGKISNQVVGLAPVAGMCTKTSSCTVNEGRHFESAYVVAHEIGHNLGMRHDGIASDNNCDPTSYLMSPTLGSGKITWSTCSHEYLEKFLQSSQAGCLFDESGTSEYLDHKQQGRLPGERFDAHEQCVLKYGRGSVHAISQDLGEVCRDLHCQRDRYTWTSHPALEGTLCGPNKWCRSGRCVHKGLSALQAGFAPHQSIDGGWSDWQPFSDCASSCLLGDKNDLNSGSTGIMTSLRRCNNPRPENGGKTCSGGDQRYKSCSTEQCSNAPQLTLKDFSNEICLRAKEYDNELLGTGFQKISSDPKDACTVWCHKEKGGIKSRGWSFPDGTTCHIKKNKKNTYCIGGYCKEFVCEKLAPPDSLHVESVKGCEPNDSLPPPLPSRLRAPSRPLPLLPPESGVIGWKWQPISVCHYSCMMPGVGLKLVEGQTCEDCEPLVSIKVCRPQKDQCKSGLKSIVDYATTICTKYGQKVQRLSGLGMQLSSVPEDMDRPCRLACQDQSVQHRFYIVNGEVGWFPFGTDCARGDPDRRAFCLSGRCLDFGPDNMPLSVEEVISHNNFSSNNRIKRSTQMQKNDYSVQDIIKQLFNIKREKNKSTNFFDNISLDLDNPVDFHYT</sequence>
<keyword evidence="2" id="KW-0964">Secreted</keyword>
<evidence type="ECO:0000256" key="9">
    <source>
        <dbReference type="ARBA" id="ARBA00023180"/>
    </source>
</evidence>
<dbReference type="InterPro" id="IPR000884">
    <property type="entry name" value="TSP1_rpt"/>
</dbReference>
<keyword evidence="13" id="KW-1185">Reference proteome</keyword>
<dbReference type="InterPro" id="IPR057401">
    <property type="entry name" value="Adt-1/2-like_dom"/>
</dbReference>
<dbReference type="Gene3D" id="3.40.1620.60">
    <property type="match status" value="1"/>
</dbReference>
<feature type="binding site" evidence="10">
    <location>
        <position position="357"/>
    </location>
    <ligand>
        <name>Zn(2+)</name>
        <dbReference type="ChEBI" id="CHEBI:29105"/>
        <note>catalytic</note>
    </ligand>
</feature>
<dbReference type="GO" id="GO:0046872">
    <property type="term" value="F:metal ion binding"/>
    <property type="evidence" value="ECO:0007669"/>
    <property type="project" value="UniProtKB-KW"/>
</dbReference>
<dbReference type="SUPFAM" id="SSF55486">
    <property type="entry name" value="Metalloproteases ('zincins'), catalytic domain"/>
    <property type="match status" value="1"/>
</dbReference>
<dbReference type="GO" id="GO:0006508">
    <property type="term" value="P:proteolysis"/>
    <property type="evidence" value="ECO:0007669"/>
    <property type="project" value="UniProtKB-KW"/>
</dbReference>
<keyword evidence="6 10" id="KW-0862">Zinc</keyword>
<dbReference type="CDD" id="cd04273">
    <property type="entry name" value="ZnMc_ADAMTS_like"/>
    <property type="match status" value="1"/>
</dbReference>
<gene>
    <name evidence="14" type="primary">LOC112694523</name>
</gene>
<keyword evidence="11" id="KW-0732">Signal</keyword>
<dbReference type="InterPro" id="IPR041645">
    <property type="entry name" value="ADAMTS_CR_2"/>
</dbReference>
<dbReference type="SUPFAM" id="SSF82895">
    <property type="entry name" value="TSP-1 type 1 repeat"/>
    <property type="match status" value="1"/>
</dbReference>
<dbReference type="Gene3D" id="2.20.100.10">
    <property type="entry name" value="Thrombospondin type-1 (TSP1) repeat"/>
    <property type="match status" value="1"/>
</dbReference>
<dbReference type="GO" id="GO:0031012">
    <property type="term" value="C:extracellular matrix"/>
    <property type="evidence" value="ECO:0007669"/>
    <property type="project" value="TreeGrafter"/>
</dbReference>
<evidence type="ECO:0000256" key="4">
    <source>
        <dbReference type="ARBA" id="ARBA00022723"/>
    </source>
</evidence>
<comment type="subcellular location">
    <subcellularLocation>
        <location evidence="1">Secreted</location>
    </subcellularLocation>
</comment>
<feature type="chain" id="PRO_5034925135" evidence="11">
    <location>
        <begin position="20"/>
        <end position="929"/>
    </location>
</feature>
<dbReference type="Pfam" id="PF17771">
    <property type="entry name" value="ADAMTS_CR_2"/>
    <property type="match status" value="1"/>
</dbReference>
<protein>
    <submittedName>
        <fullName evidence="14">A disintegrin and metalloproteinase with thrombospondin motifs adt-1-like</fullName>
    </submittedName>
</protein>
<dbReference type="RefSeq" id="XP_025425804.1">
    <property type="nucleotide sequence ID" value="XM_025570019.1"/>
</dbReference>
<evidence type="ECO:0000256" key="2">
    <source>
        <dbReference type="ARBA" id="ARBA00022525"/>
    </source>
</evidence>
<dbReference type="GeneID" id="112694523"/>
<keyword evidence="5" id="KW-0378">Hydrolase</keyword>
<dbReference type="InterPro" id="IPR050439">
    <property type="entry name" value="ADAMTS_ADAMTS-like"/>
</dbReference>
<dbReference type="Gene3D" id="3.40.390.10">
    <property type="entry name" value="Collagenase (Catalytic Domain)"/>
    <property type="match status" value="1"/>
</dbReference>
<feature type="domain" description="Peptidase M12B" evidence="12">
    <location>
        <begin position="201"/>
        <end position="418"/>
    </location>
</feature>
<dbReference type="Pfam" id="PF25379">
    <property type="entry name" value="Adt-1"/>
    <property type="match status" value="1"/>
</dbReference>
<evidence type="ECO:0000259" key="12">
    <source>
        <dbReference type="PROSITE" id="PS50215"/>
    </source>
</evidence>
<evidence type="ECO:0000313" key="13">
    <source>
        <dbReference type="Proteomes" id="UP000694846"/>
    </source>
</evidence>
<dbReference type="OrthoDB" id="10035764at2759"/>
<evidence type="ECO:0000256" key="6">
    <source>
        <dbReference type="ARBA" id="ARBA00022833"/>
    </source>
</evidence>
<dbReference type="PANTHER" id="PTHR13723:SF275">
    <property type="entry name" value="STALL, ISOFORM C"/>
    <property type="match status" value="1"/>
</dbReference>
<dbReference type="PROSITE" id="PS50092">
    <property type="entry name" value="TSP1"/>
    <property type="match status" value="1"/>
</dbReference>
<evidence type="ECO:0000256" key="8">
    <source>
        <dbReference type="ARBA" id="ARBA00023157"/>
    </source>
</evidence>
<comment type="caution">
    <text evidence="10">Lacks conserved residue(s) required for the propagation of feature annotation.</text>
</comment>
<keyword evidence="8" id="KW-1015">Disulfide bond</keyword>
<feature type="binding site" evidence="10">
    <location>
        <position position="367"/>
    </location>
    <ligand>
        <name>Zn(2+)</name>
        <dbReference type="ChEBI" id="CHEBI:29105"/>
        <note>catalytic</note>
    </ligand>
</feature>
<evidence type="ECO:0000313" key="14">
    <source>
        <dbReference type="RefSeq" id="XP_025425804.1"/>
    </source>
</evidence>
<feature type="active site" evidence="10">
    <location>
        <position position="358"/>
    </location>
</feature>
<evidence type="ECO:0000256" key="1">
    <source>
        <dbReference type="ARBA" id="ARBA00004613"/>
    </source>
</evidence>
<dbReference type="PANTHER" id="PTHR13723">
    <property type="entry name" value="ADAMTS A DISINTEGRIN AND METALLOPROTEASE WITH THROMBOSPONDIN MOTIFS PROTEASE"/>
    <property type="match status" value="1"/>
</dbReference>
<dbReference type="Proteomes" id="UP000694846">
    <property type="component" value="Unplaced"/>
</dbReference>
<feature type="binding site" evidence="10">
    <location>
        <position position="361"/>
    </location>
    <ligand>
        <name>Zn(2+)</name>
        <dbReference type="ChEBI" id="CHEBI:29105"/>
        <note>catalytic</note>
    </ligand>
</feature>
<dbReference type="AlphaFoldDB" id="A0A8B8GRB1"/>
<dbReference type="GO" id="GO:0004222">
    <property type="term" value="F:metalloendopeptidase activity"/>
    <property type="evidence" value="ECO:0007669"/>
    <property type="project" value="InterPro"/>
</dbReference>
<dbReference type="Pfam" id="PF01421">
    <property type="entry name" value="Reprolysin"/>
    <property type="match status" value="1"/>
</dbReference>
<evidence type="ECO:0000256" key="10">
    <source>
        <dbReference type="PROSITE-ProRule" id="PRU00276"/>
    </source>
</evidence>
<organism evidence="13 14">
    <name type="scientific">Sipha flava</name>
    <name type="common">yellow sugarcane aphid</name>
    <dbReference type="NCBI Taxonomy" id="143950"/>
    <lineage>
        <taxon>Eukaryota</taxon>
        <taxon>Metazoa</taxon>
        <taxon>Ecdysozoa</taxon>
        <taxon>Arthropoda</taxon>
        <taxon>Hexapoda</taxon>
        <taxon>Insecta</taxon>
        <taxon>Pterygota</taxon>
        <taxon>Neoptera</taxon>
        <taxon>Paraneoptera</taxon>
        <taxon>Hemiptera</taxon>
        <taxon>Sternorrhyncha</taxon>
        <taxon>Aphidomorpha</taxon>
        <taxon>Aphidoidea</taxon>
        <taxon>Aphididae</taxon>
        <taxon>Sipha</taxon>
    </lineage>
</organism>
<dbReference type="PROSITE" id="PS50215">
    <property type="entry name" value="ADAM_MEPRO"/>
    <property type="match status" value="1"/>
</dbReference>
<feature type="signal peptide" evidence="11">
    <location>
        <begin position="1"/>
        <end position="19"/>
    </location>
</feature>
<proteinExistence type="predicted"/>
<dbReference type="InterPro" id="IPR036383">
    <property type="entry name" value="TSP1_rpt_sf"/>
</dbReference>
<evidence type="ECO:0000256" key="3">
    <source>
        <dbReference type="ARBA" id="ARBA00022670"/>
    </source>
</evidence>